<evidence type="ECO:0000313" key="2">
    <source>
        <dbReference type="EMBL" id="SCU73922.1"/>
    </source>
</evidence>
<organism evidence="2">
    <name type="scientific">Cupriavidus necator</name>
    <name type="common">Alcaligenes eutrophus</name>
    <name type="synonym">Ralstonia eutropha</name>
    <dbReference type="NCBI Taxonomy" id="106590"/>
    <lineage>
        <taxon>Bacteria</taxon>
        <taxon>Pseudomonadati</taxon>
        <taxon>Pseudomonadota</taxon>
        <taxon>Betaproteobacteria</taxon>
        <taxon>Burkholderiales</taxon>
        <taxon>Burkholderiaceae</taxon>
        <taxon>Cupriavidus</taxon>
    </lineage>
</organism>
<reference evidence="2" key="1">
    <citation type="submission" date="2016-09" db="EMBL/GenBank/DDBJ databases">
        <authorList>
            <person name="Capua I."/>
            <person name="De Benedictis P."/>
            <person name="Joannis T."/>
            <person name="Lombin L.H."/>
            <person name="Cattoli G."/>
        </authorList>
    </citation>
    <scope>NUCLEOTIDE SEQUENCE</scope>
    <source>
        <strain evidence="2">B9</strain>
    </source>
</reference>
<dbReference type="AlphaFoldDB" id="A0A1K0IAP8"/>
<feature type="region of interest" description="Disordered" evidence="1">
    <location>
        <begin position="1"/>
        <end position="77"/>
    </location>
</feature>
<feature type="compositionally biased region" description="Polar residues" evidence="1">
    <location>
        <begin position="34"/>
        <end position="43"/>
    </location>
</feature>
<accession>A0A1K0IAP8</accession>
<name>A0A1K0IAP8_CUPNE</name>
<evidence type="ECO:0000256" key="1">
    <source>
        <dbReference type="SAM" id="MobiDB-lite"/>
    </source>
</evidence>
<sequence>MRQQHAVRPQGHTPEIDRPGLPQGGSGPFCGNRSGMTPRTSSRIPCMLALTSPSRHRPCPALPTPPPAALRSHDAAR</sequence>
<dbReference type="EMBL" id="FMSH01000045">
    <property type="protein sequence ID" value="SCU73922.1"/>
    <property type="molecule type" value="Genomic_DNA"/>
</dbReference>
<proteinExistence type="predicted"/>
<protein>
    <submittedName>
        <fullName evidence="2">Uncharacterized protein</fullName>
    </submittedName>
</protein>
<gene>
    <name evidence="2" type="ORF">CNECB9_1390006</name>
</gene>